<evidence type="ECO:0000313" key="4">
    <source>
        <dbReference type="EMBL" id="WRT69312.1"/>
    </source>
</evidence>
<dbReference type="PANTHER" id="PTHR46825">
    <property type="entry name" value="D-ALANYL-D-ALANINE-CARBOXYPEPTIDASE/ENDOPEPTIDASE AMPH"/>
    <property type="match status" value="1"/>
</dbReference>
<gene>
    <name evidence="4" type="ORF">IL334_006296</name>
</gene>
<feature type="signal peptide" evidence="2">
    <location>
        <begin position="1"/>
        <end position="16"/>
    </location>
</feature>
<evidence type="ECO:0000259" key="3">
    <source>
        <dbReference type="Pfam" id="PF00144"/>
    </source>
</evidence>
<evidence type="ECO:0000256" key="1">
    <source>
        <dbReference type="ARBA" id="ARBA00038215"/>
    </source>
</evidence>
<dbReference type="InterPro" id="IPR001466">
    <property type="entry name" value="Beta-lactam-related"/>
</dbReference>
<dbReference type="InterPro" id="IPR050491">
    <property type="entry name" value="AmpC-like"/>
</dbReference>
<dbReference type="PANTHER" id="PTHR46825:SF15">
    <property type="entry name" value="BETA-LACTAMASE-RELATED DOMAIN-CONTAINING PROTEIN"/>
    <property type="match status" value="1"/>
</dbReference>
<dbReference type="Pfam" id="PF00144">
    <property type="entry name" value="Beta-lactamase"/>
    <property type="match status" value="1"/>
</dbReference>
<organism evidence="4 5">
    <name type="scientific">Kwoniella shivajii</name>
    <dbReference type="NCBI Taxonomy" id="564305"/>
    <lineage>
        <taxon>Eukaryota</taxon>
        <taxon>Fungi</taxon>
        <taxon>Dikarya</taxon>
        <taxon>Basidiomycota</taxon>
        <taxon>Agaricomycotina</taxon>
        <taxon>Tremellomycetes</taxon>
        <taxon>Tremellales</taxon>
        <taxon>Cryptococcaceae</taxon>
        <taxon>Kwoniella</taxon>
    </lineage>
</organism>
<evidence type="ECO:0000313" key="5">
    <source>
        <dbReference type="Proteomes" id="UP001329825"/>
    </source>
</evidence>
<feature type="domain" description="Beta-lactamase-related" evidence="3">
    <location>
        <begin position="81"/>
        <end position="397"/>
    </location>
</feature>
<evidence type="ECO:0000256" key="2">
    <source>
        <dbReference type="SAM" id="SignalP"/>
    </source>
</evidence>
<reference evidence="4 5" key="1">
    <citation type="submission" date="2024-01" db="EMBL/GenBank/DDBJ databases">
        <title>Comparative genomics of Cryptococcus and Kwoniella reveals pathogenesis evolution and contrasting modes of karyotype evolution via chromosome fusion or intercentromeric recombination.</title>
        <authorList>
            <person name="Coelho M.A."/>
            <person name="David-Palma M."/>
            <person name="Shea T."/>
            <person name="Bowers K."/>
            <person name="McGinley-Smith S."/>
            <person name="Mohammad A.W."/>
            <person name="Gnirke A."/>
            <person name="Yurkov A.M."/>
            <person name="Nowrousian M."/>
            <person name="Sun S."/>
            <person name="Cuomo C.A."/>
            <person name="Heitman J."/>
        </authorList>
    </citation>
    <scope>NUCLEOTIDE SEQUENCE [LARGE SCALE GENOMIC DNA]</scope>
    <source>
        <strain evidence="4">CBS 11374</strain>
    </source>
</reference>
<comment type="similarity">
    <text evidence="1">Belongs to the peptidase S12 family.</text>
</comment>
<dbReference type="Proteomes" id="UP001329825">
    <property type="component" value="Chromosome 8"/>
</dbReference>
<sequence length="585" mass="65280">MIHLLTILAHLACVIAAITSQQPLQTNSNEPSILSSSLRERIDTLREKWGVKGISIGLAASPNSTIHTSGKDKWTLETMSFGEADRYGNKVDGDTMFAIASNSKLFTALSIGLLVENNTVLPNGERLEWSSKVKDILPEWKLKDRYASDHMDLIDLASMRSGMPRHDYIHGGESPAQVISFMRHLNPSTEFRQNWQYNNHHYFALALIVERLLQIPFQDYVKLHILDPIGMSSTTHNSTEALISGHRSDSFTRTGVNVTACWEGIDRRVDKLAASCLTEQGTFGWWTASDGLFEAGVGGVVTSGKDMAKWVKELLHPTVLPHSLVDKVTTTHTVMSGTADHLEYGVFTYGLAQWVYTYRGHAVHTHTGSVPGQHSRMLRIPSLGFGFMIAINDDNFGTLFQETIANMIVDEVLNLDPLDWEYKIAKQMFKIPLYPDAPEDPKPHVEHIEGIYHHASYGEVNLVEVHIPESKIDLPFSDLTLNAPLNITGPVFVAEIDKIFVTHLVFTHFDGPLFNWTGVYVADKLGKHDKVLGKLTQVVQVGTAVILDDGIGMFGNWWGKGSTVESSKVNLTQTKKHAEVWFEKR</sequence>
<dbReference type="Gene3D" id="3.40.710.10">
    <property type="entry name" value="DD-peptidase/beta-lactamase superfamily"/>
    <property type="match status" value="1"/>
</dbReference>
<protein>
    <recommendedName>
        <fullName evidence="3">Beta-lactamase-related domain-containing protein</fullName>
    </recommendedName>
</protein>
<keyword evidence="2" id="KW-0732">Signal</keyword>
<dbReference type="GeneID" id="87958426"/>
<accession>A0ABZ1D9I2</accession>
<dbReference type="InterPro" id="IPR012338">
    <property type="entry name" value="Beta-lactam/transpept-like"/>
</dbReference>
<dbReference type="SUPFAM" id="SSF56601">
    <property type="entry name" value="beta-lactamase/transpeptidase-like"/>
    <property type="match status" value="1"/>
</dbReference>
<proteinExistence type="inferred from homology"/>
<keyword evidence="5" id="KW-1185">Reference proteome</keyword>
<feature type="chain" id="PRO_5046291069" description="Beta-lactamase-related domain-containing protein" evidence="2">
    <location>
        <begin position="17"/>
        <end position="585"/>
    </location>
</feature>
<dbReference type="RefSeq" id="XP_062794051.1">
    <property type="nucleotide sequence ID" value="XM_062938000.1"/>
</dbReference>
<name>A0ABZ1D9I2_9TREE</name>
<dbReference type="EMBL" id="CP141888">
    <property type="protein sequence ID" value="WRT69312.1"/>
    <property type="molecule type" value="Genomic_DNA"/>
</dbReference>